<evidence type="ECO:0000256" key="1">
    <source>
        <dbReference type="SAM" id="Phobius"/>
    </source>
</evidence>
<name>A0ABX5VDP0_9BACT</name>
<keyword evidence="1" id="KW-0472">Membrane</keyword>
<evidence type="ECO:0000313" key="2">
    <source>
        <dbReference type="EMBL" id="QCT95319.1"/>
    </source>
</evidence>
<accession>A0ABX5VDP0</accession>
<reference evidence="2 3" key="1">
    <citation type="submission" date="2019-05" db="EMBL/GenBank/DDBJ databases">
        <title>A comparative analysis of the Nautiliaceae.</title>
        <authorList>
            <person name="Grosche A."/>
            <person name="Smedile F."/>
            <person name="Vetriani C."/>
        </authorList>
    </citation>
    <scope>NUCLEOTIDE SEQUENCE [LARGE SCALE GENOMIC DNA]</scope>
    <source>
        <strain evidence="2 3">TB-2</strain>
    </source>
</reference>
<keyword evidence="1" id="KW-0812">Transmembrane</keyword>
<dbReference type="EMBL" id="CP040463">
    <property type="protein sequence ID" value="QCT95319.1"/>
    <property type="molecule type" value="Genomic_DNA"/>
</dbReference>
<gene>
    <name evidence="2" type="ORF">FE773_08975</name>
</gene>
<dbReference type="Proteomes" id="UP000306825">
    <property type="component" value="Chromosome"/>
</dbReference>
<evidence type="ECO:0000313" key="3">
    <source>
        <dbReference type="Proteomes" id="UP000306825"/>
    </source>
</evidence>
<feature type="transmembrane region" description="Helical" evidence="1">
    <location>
        <begin position="58"/>
        <end position="78"/>
    </location>
</feature>
<sequence>MKKYKKELFFLIGIALFLFVIGVLSQVYPLCKEYHYDLTKILNYLNNFGEFLNGSWKFITIIDSATSVALAILAFLAYKDYIKQEDDISFEFEIRDNKDMKKVVDKISFIKYLGYDLKVKRKQINRAEVLGILGMIKPKSTDRYNYDTKLLKDFMKNILYVSDSRTDVMIIPMMQSDFNTYFKKD</sequence>
<keyword evidence="3" id="KW-1185">Reference proteome</keyword>
<dbReference type="RefSeq" id="WP_138323875.1">
    <property type="nucleotide sequence ID" value="NZ_CP040463.1"/>
</dbReference>
<keyword evidence="1" id="KW-1133">Transmembrane helix</keyword>
<protein>
    <submittedName>
        <fullName evidence="2">Uncharacterized protein</fullName>
    </submittedName>
</protein>
<proteinExistence type="predicted"/>
<organism evidence="2 3">
    <name type="scientific">Caminibacter mediatlanticus TB-2</name>
    <dbReference type="NCBI Taxonomy" id="391592"/>
    <lineage>
        <taxon>Bacteria</taxon>
        <taxon>Pseudomonadati</taxon>
        <taxon>Campylobacterota</taxon>
        <taxon>Epsilonproteobacteria</taxon>
        <taxon>Nautiliales</taxon>
        <taxon>Nautiliaceae</taxon>
        <taxon>Caminibacter</taxon>
    </lineage>
</organism>